<dbReference type="EMBL" id="VDEP01000442">
    <property type="protein sequence ID" value="KAA1080109.1"/>
    <property type="molecule type" value="Genomic_DNA"/>
</dbReference>
<evidence type="ECO:0000313" key="2">
    <source>
        <dbReference type="EMBL" id="KAA1080109.1"/>
    </source>
</evidence>
<evidence type="ECO:0000256" key="1">
    <source>
        <dbReference type="SAM" id="MobiDB-lite"/>
    </source>
</evidence>
<feature type="region of interest" description="Disordered" evidence="1">
    <location>
        <begin position="1"/>
        <end position="29"/>
    </location>
</feature>
<proteinExistence type="predicted"/>
<dbReference type="Proteomes" id="UP000325313">
    <property type="component" value="Unassembled WGS sequence"/>
</dbReference>
<organism evidence="2 3">
    <name type="scientific">Puccinia graminis f. sp. tritici</name>
    <dbReference type="NCBI Taxonomy" id="56615"/>
    <lineage>
        <taxon>Eukaryota</taxon>
        <taxon>Fungi</taxon>
        <taxon>Dikarya</taxon>
        <taxon>Basidiomycota</taxon>
        <taxon>Pucciniomycotina</taxon>
        <taxon>Pucciniomycetes</taxon>
        <taxon>Pucciniales</taxon>
        <taxon>Pucciniaceae</taxon>
        <taxon>Puccinia</taxon>
    </lineage>
</organism>
<dbReference type="AlphaFoldDB" id="A0A5B0MWC7"/>
<name>A0A5B0MWC7_PUCGR</name>
<gene>
    <name evidence="2" type="ORF">PGTUg99_011948</name>
</gene>
<evidence type="ECO:0000313" key="3">
    <source>
        <dbReference type="Proteomes" id="UP000325313"/>
    </source>
</evidence>
<reference evidence="2 3" key="1">
    <citation type="submission" date="2019-05" db="EMBL/GenBank/DDBJ databases">
        <title>Emergence of the Ug99 lineage of the wheat stem rust pathogen through somatic hybridization.</title>
        <authorList>
            <person name="Li F."/>
            <person name="Upadhyaya N.M."/>
            <person name="Sperschneider J."/>
            <person name="Matny O."/>
            <person name="Nguyen-Phuc H."/>
            <person name="Mago R."/>
            <person name="Raley C."/>
            <person name="Miller M.E."/>
            <person name="Silverstein K.A.T."/>
            <person name="Henningsen E."/>
            <person name="Hirsch C.D."/>
            <person name="Visser B."/>
            <person name="Pretorius Z.A."/>
            <person name="Steffenson B.J."/>
            <person name="Schwessinger B."/>
            <person name="Dodds P.N."/>
            <person name="Figueroa M."/>
        </authorList>
    </citation>
    <scope>NUCLEOTIDE SEQUENCE [LARGE SCALE GENOMIC DNA]</scope>
    <source>
        <strain evidence="2 3">Ug99</strain>
    </source>
</reference>
<accession>A0A5B0MWC7</accession>
<comment type="caution">
    <text evidence="2">The sequence shown here is derived from an EMBL/GenBank/DDBJ whole genome shotgun (WGS) entry which is preliminary data.</text>
</comment>
<protein>
    <submittedName>
        <fullName evidence="2">Uncharacterized protein</fullName>
    </submittedName>
</protein>
<sequence length="68" mass="7119">MPGQLVNGKIGHQGLASGLSKSTGTPVPRSRANVFLNKASATKNDGGWASPSGMQEVILLPGESQDWW</sequence>